<evidence type="ECO:0000256" key="1">
    <source>
        <dbReference type="ARBA" id="ARBA00012493"/>
    </source>
</evidence>
<evidence type="ECO:0000256" key="9">
    <source>
        <dbReference type="ARBA" id="ARBA00048173"/>
    </source>
</evidence>
<comment type="caution">
    <text evidence="11">The sequence shown here is derived from an EMBL/GenBank/DDBJ whole genome shotgun (WGS) entry which is preliminary data.</text>
</comment>
<dbReference type="InterPro" id="IPR043502">
    <property type="entry name" value="DNA/RNA_pol_sf"/>
</dbReference>
<keyword evidence="2" id="KW-0808">Transferase</keyword>
<proteinExistence type="inferred from homology"/>
<keyword evidence="4" id="KW-0479">Metal-binding</keyword>
<dbReference type="GO" id="GO:0046872">
    <property type="term" value="F:metal ion binding"/>
    <property type="evidence" value="ECO:0007669"/>
    <property type="project" value="UniProtKB-KW"/>
</dbReference>
<reference evidence="11 12" key="1">
    <citation type="submission" date="2018-06" db="EMBL/GenBank/DDBJ databases">
        <title>Draft genome sequence of Burkholderia reimsis strain BE51 isolated from a French agricultural soil.</title>
        <authorList>
            <person name="Esmaeel Q."/>
        </authorList>
    </citation>
    <scope>NUCLEOTIDE SEQUENCE [LARGE SCALE GENOMIC DNA]</scope>
    <source>
        <strain evidence="11 12">BE51</strain>
    </source>
</reference>
<keyword evidence="12" id="KW-1185">Reference proteome</keyword>
<organism evidence="11 12">
    <name type="scientific">Burkholderia reimsis</name>
    <dbReference type="NCBI Taxonomy" id="2234132"/>
    <lineage>
        <taxon>Bacteria</taxon>
        <taxon>Pseudomonadati</taxon>
        <taxon>Pseudomonadota</taxon>
        <taxon>Betaproteobacteria</taxon>
        <taxon>Burkholderiales</taxon>
        <taxon>Burkholderiaceae</taxon>
        <taxon>Burkholderia</taxon>
    </lineage>
</organism>
<comment type="catalytic activity">
    <reaction evidence="9">
        <text>DNA(n) + a 2'-deoxyribonucleoside 5'-triphosphate = DNA(n+1) + diphosphate</text>
        <dbReference type="Rhea" id="RHEA:22508"/>
        <dbReference type="Rhea" id="RHEA-COMP:17339"/>
        <dbReference type="Rhea" id="RHEA-COMP:17340"/>
        <dbReference type="ChEBI" id="CHEBI:33019"/>
        <dbReference type="ChEBI" id="CHEBI:61560"/>
        <dbReference type="ChEBI" id="CHEBI:173112"/>
        <dbReference type="EC" id="2.7.7.49"/>
    </reaction>
</comment>
<sequence length="664" mass="74265">MAIVASIDEIIESLVRNNPAWFSRRILGIPYSTLKEIVYPRPPYKRFTIKKRDGTDRVIFEPRNRLKIIQQRTLKFLLDRSGPLKPAVHGFVSKRSILTNAQVHCSPKVHHVFNIDLEDFFPNISFYRVRGVLEKHPFNCSHQVATVIAHICTLDKVLPQGAPTSPLLSNLVCRSLDRDLTDLARRSFARYSRYADDITFSFPVRKTSRLPAAICHVDEDGDLLIGTELHGVITKHNFKINPAKTRLRDRSRRMEVTGLTINRFPNVPRRFIDRIRGALHAWEKYGYDAAEKAWSERVEKATTGPYEKKPWKRQMRRGRLPKLKNILWGKLLYLRMVRGKDDLIYTRLAERYNDAVLAAHAAGPFTAPRLPVQPLVRDKETARDACFVVEWLGDYQSAAGVTDDIPMGQGTAFVYRELNLLITCDHVFEGKANVGHFEVEMDYEDVELVNKTLNLVKPDTHQKWPAKILYRNAQMDLALLAFDHPPQHRYFSAMDNPIESGAQGILIGYPAWKQWNLPDFNDQKVLNRTTPHAGMNSFTISGAGSIRPGNSGGPFTDGRFRVAGMAQRGAYMGDGHDECLCFEIIDDLIDKYRASLVPPAPVPAPTPAVGAAAGLAAAMSAAPPAPIPIPAAVASYTEAPSVSASAIGSVATPVQPPPSDEPLM</sequence>
<keyword evidence="5" id="KW-0460">Magnesium</keyword>
<evidence type="ECO:0000313" key="11">
    <source>
        <dbReference type="EMBL" id="RBB31838.1"/>
    </source>
</evidence>
<dbReference type="PANTHER" id="PTHR34047">
    <property type="entry name" value="NUCLEAR INTRON MATURASE 1, MITOCHONDRIAL-RELATED"/>
    <property type="match status" value="1"/>
</dbReference>
<evidence type="ECO:0000256" key="3">
    <source>
        <dbReference type="ARBA" id="ARBA00022695"/>
    </source>
</evidence>
<dbReference type="SUPFAM" id="SSF50494">
    <property type="entry name" value="Trypsin-like serine proteases"/>
    <property type="match status" value="1"/>
</dbReference>
<name>A0A365QGI8_9BURK</name>
<keyword evidence="3" id="KW-0548">Nucleotidyltransferase</keyword>
<evidence type="ECO:0000256" key="5">
    <source>
        <dbReference type="ARBA" id="ARBA00022842"/>
    </source>
</evidence>
<protein>
    <recommendedName>
        <fullName evidence="1">RNA-directed DNA polymerase</fullName>
        <ecNumber evidence="1">2.7.7.49</ecNumber>
    </recommendedName>
</protein>
<dbReference type="InterPro" id="IPR000477">
    <property type="entry name" value="RT_dom"/>
</dbReference>
<dbReference type="RefSeq" id="WP_113048030.1">
    <property type="nucleotide sequence ID" value="NZ_QMFZ01000074.1"/>
</dbReference>
<feature type="domain" description="Reverse transcriptase" evidence="10">
    <location>
        <begin position="30"/>
        <end position="261"/>
    </location>
</feature>
<dbReference type="EC" id="2.7.7.49" evidence="1"/>
<gene>
    <name evidence="11" type="ORF">DPV79_40225</name>
</gene>
<dbReference type="GO" id="GO:0003964">
    <property type="term" value="F:RNA-directed DNA polymerase activity"/>
    <property type="evidence" value="ECO:0007669"/>
    <property type="project" value="UniProtKB-KW"/>
</dbReference>
<evidence type="ECO:0000256" key="4">
    <source>
        <dbReference type="ARBA" id="ARBA00022723"/>
    </source>
</evidence>
<dbReference type="Pfam" id="PF00078">
    <property type="entry name" value="RVT_1"/>
    <property type="match status" value="1"/>
</dbReference>
<dbReference type="CDD" id="cd03487">
    <property type="entry name" value="RT_Bac_retron_II"/>
    <property type="match status" value="1"/>
</dbReference>
<evidence type="ECO:0000256" key="6">
    <source>
        <dbReference type="ARBA" id="ARBA00022918"/>
    </source>
</evidence>
<evidence type="ECO:0000256" key="8">
    <source>
        <dbReference type="ARBA" id="ARBA00034120"/>
    </source>
</evidence>
<dbReference type="Proteomes" id="UP000252458">
    <property type="component" value="Unassembled WGS sequence"/>
</dbReference>
<keyword evidence="6 11" id="KW-0695">RNA-directed DNA polymerase</keyword>
<accession>A0A365QGI8</accession>
<dbReference type="PRINTS" id="PR00866">
    <property type="entry name" value="RNADNAPOLMS"/>
</dbReference>
<dbReference type="AlphaFoldDB" id="A0A365QGI8"/>
<comment type="similarity">
    <text evidence="8">Belongs to the bacterial reverse transcriptase family.</text>
</comment>
<dbReference type="GO" id="GO:0003723">
    <property type="term" value="F:RNA binding"/>
    <property type="evidence" value="ECO:0007669"/>
    <property type="project" value="InterPro"/>
</dbReference>
<evidence type="ECO:0000256" key="7">
    <source>
        <dbReference type="ARBA" id="ARBA00023118"/>
    </source>
</evidence>
<dbReference type="GO" id="GO:0051607">
    <property type="term" value="P:defense response to virus"/>
    <property type="evidence" value="ECO:0007669"/>
    <property type="project" value="UniProtKB-KW"/>
</dbReference>
<dbReference type="SUPFAM" id="SSF56672">
    <property type="entry name" value="DNA/RNA polymerases"/>
    <property type="match status" value="1"/>
</dbReference>
<keyword evidence="7" id="KW-0051">Antiviral defense</keyword>
<dbReference type="Pfam" id="PF13365">
    <property type="entry name" value="Trypsin_2"/>
    <property type="match status" value="1"/>
</dbReference>
<evidence type="ECO:0000256" key="2">
    <source>
        <dbReference type="ARBA" id="ARBA00022679"/>
    </source>
</evidence>
<dbReference type="PROSITE" id="PS50878">
    <property type="entry name" value="RT_POL"/>
    <property type="match status" value="1"/>
</dbReference>
<evidence type="ECO:0000313" key="12">
    <source>
        <dbReference type="Proteomes" id="UP000252458"/>
    </source>
</evidence>
<dbReference type="EMBL" id="QMFZ01000074">
    <property type="protein sequence ID" value="RBB31838.1"/>
    <property type="molecule type" value="Genomic_DNA"/>
</dbReference>
<dbReference type="Gene3D" id="2.40.10.120">
    <property type="match status" value="1"/>
</dbReference>
<dbReference type="InterPro" id="IPR009003">
    <property type="entry name" value="Peptidase_S1_PA"/>
</dbReference>
<evidence type="ECO:0000259" key="10">
    <source>
        <dbReference type="PROSITE" id="PS50878"/>
    </source>
</evidence>
<dbReference type="InterPro" id="IPR051083">
    <property type="entry name" value="GrpII_Intron_Splice-Mob/Def"/>
</dbReference>
<dbReference type="InterPro" id="IPR000123">
    <property type="entry name" value="Reverse_transcriptase_msDNA"/>
</dbReference>
<dbReference type="PANTHER" id="PTHR34047:SF7">
    <property type="entry name" value="RNA-DIRECTED DNA POLYMERASE"/>
    <property type="match status" value="1"/>
</dbReference>